<comment type="subcellular location">
    <subcellularLocation>
        <location evidence="1">Cell membrane</location>
        <topology evidence="1">Multi-pass membrane protein</topology>
    </subcellularLocation>
</comment>
<keyword evidence="4 11" id="KW-1133">Transmembrane helix</keyword>
<evidence type="ECO:0000256" key="2">
    <source>
        <dbReference type="ARBA" id="ARBA00022475"/>
    </source>
</evidence>
<feature type="transmembrane region" description="Helical" evidence="11">
    <location>
        <begin position="603"/>
        <end position="626"/>
    </location>
</feature>
<dbReference type="InterPro" id="IPR038550">
    <property type="entry name" value="GPCR_3_9-Cys_sf"/>
</dbReference>
<dbReference type="InterPro" id="IPR000337">
    <property type="entry name" value="GPCR_3"/>
</dbReference>
<keyword evidence="2" id="KW-1003">Cell membrane</keyword>
<feature type="transmembrane region" description="Helical" evidence="11">
    <location>
        <begin position="761"/>
        <end position="783"/>
    </location>
</feature>
<keyword evidence="9" id="KW-0807">Transducer</keyword>
<evidence type="ECO:0000256" key="1">
    <source>
        <dbReference type="ARBA" id="ARBA00004651"/>
    </source>
</evidence>
<feature type="transmembrane region" description="Helical" evidence="11">
    <location>
        <begin position="638"/>
        <end position="659"/>
    </location>
</feature>
<dbReference type="Proteomes" id="UP000749559">
    <property type="component" value="Unassembled WGS sequence"/>
</dbReference>
<proteinExistence type="predicted"/>
<dbReference type="CDD" id="cd13953">
    <property type="entry name" value="7tm_classC_mGluR-like"/>
    <property type="match status" value="1"/>
</dbReference>
<dbReference type="AlphaFoldDB" id="A0A8S4PJ26"/>
<dbReference type="InterPro" id="IPR017978">
    <property type="entry name" value="GPCR_3_C"/>
</dbReference>
<dbReference type="InterPro" id="IPR050726">
    <property type="entry name" value="mGluR"/>
</dbReference>
<keyword evidence="3 11" id="KW-0812">Transmembrane</keyword>
<dbReference type="InterPro" id="IPR028082">
    <property type="entry name" value="Peripla_BP_I"/>
</dbReference>
<keyword evidence="6 11" id="KW-0472">Membrane</keyword>
<comment type="caution">
    <text evidence="13">The sequence shown here is derived from an EMBL/GenBank/DDBJ whole genome shotgun (WGS) entry which is preliminary data.</text>
</comment>
<evidence type="ECO:0000313" key="14">
    <source>
        <dbReference type="Proteomes" id="UP000749559"/>
    </source>
</evidence>
<sequence>MERVVMEGDVMLGGLVRIRSLQEGKHCSGKIKYGGNGNVQIAESMQYAIKAINSDNDILPNVTLGCIIVDQCALLTTNVLSVLNFLPLDKEVRGIPEIQNLTSSFYDIAGVVEFATSTNAITTATMFSPFQIPQIDTIATTDELSDTGKYPFLFRVVPPDRYQVKAMVDLLMYYNWTYISVLYWEGNYGNTAFKTLRQKTKERGICIGYSEMVASDTSHDEWEDIVERLIKTKARIVVLFTYTRGIRKLFPLVEAKNKTGEFIWLGADAFDTRTDTSSLRPFRVGSFSFNLPQYHDRQFEKFYRSRNPWNSGDDNPWFPDLWENLFNCQWEDEGKNDSCTNYKDISYATDHPLNMKTSMVIEAVHTLAHALDAMMKEECPNATGDHLRQCVYRGKLLSDYIRNLDFEGPYRQLRFDEFGDIIGSYVIKQYVEDNDGVFETRDVGIWDQKTNRLTMNMPRIQFHERLTQTDTKALVARTQTVSDNLTNETRQEAMIPDSVCSYPCLPGEFYVQLELKCCWECRSCRNNEIVVRESTSCEACPLYTWPEQTNFTTCINIPNEVINYLDPIVITILTIAGMGIAFCVWIAAVYAHHRDKKLIKASNTEISALIMFGTITMYITAFSYCIEPSELTCYWRRLGFSLSFALMYSPLFSKGMRIYRIFRAAEKFKRGTSRLSSTTAMMMLSVILVMVQVALSAVVAWLSPPTMEQRMPIPTEKFVESSCSLPLWTLVAPLGYNLLLIIITAFYGFQTRRLPDNFNESLHIFLCVCATLFLWLAFIPTYFTAMYVYHQNLLFSLVLLLNATVALMCLFLPRVYALYFINESDIKFSSSTTFSFRGESSGATSTSNSTNTSSTSLNKSTEITFESNPMDKKVVKSIPSVAEKV</sequence>
<feature type="transmembrane region" description="Helical" evidence="11">
    <location>
        <begin position="795"/>
        <end position="821"/>
    </location>
</feature>
<evidence type="ECO:0000256" key="8">
    <source>
        <dbReference type="ARBA" id="ARBA00023180"/>
    </source>
</evidence>
<evidence type="ECO:0000313" key="13">
    <source>
        <dbReference type="EMBL" id="CAH1793706.1"/>
    </source>
</evidence>
<dbReference type="Gene3D" id="3.40.50.2300">
    <property type="match status" value="2"/>
</dbReference>
<dbReference type="OrthoDB" id="425344at2759"/>
<feature type="domain" description="G-protein coupled receptors family 3 profile" evidence="12">
    <location>
        <begin position="568"/>
        <end position="834"/>
    </location>
</feature>
<keyword evidence="5" id="KW-0297">G-protein coupled receptor</keyword>
<feature type="transmembrane region" description="Helical" evidence="11">
    <location>
        <begin position="680"/>
        <end position="702"/>
    </location>
</feature>
<evidence type="ECO:0000256" key="10">
    <source>
        <dbReference type="SAM" id="MobiDB-lite"/>
    </source>
</evidence>
<evidence type="ECO:0000256" key="4">
    <source>
        <dbReference type="ARBA" id="ARBA00022989"/>
    </source>
</evidence>
<dbReference type="InterPro" id="IPR011500">
    <property type="entry name" value="GPCR_3_9-Cys_dom"/>
</dbReference>
<reference evidence="13" key="1">
    <citation type="submission" date="2022-03" db="EMBL/GenBank/DDBJ databases">
        <authorList>
            <person name="Martin C."/>
        </authorList>
    </citation>
    <scope>NUCLEOTIDE SEQUENCE</scope>
</reference>
<evidence type="ECO:0000259" key="12">
    <source>
        <dbReference type="PROSITE" id="PS50259"/>
    </source>
</evidence>
<feature type="compositionally biased region" description="Low complexity" evidence="10">
    <location>
        <begin position="840"/>
        <end position="861"/>
    </location>
</feature>
<keyword evidence="7" id="KW-0675">Receptor</keyword>
<dbReference type="PANTHER" id="PTHR24060">
    <property type="entry name" value="METABOTROPIC GLUTAMATE RECEPTOR"/>
    <property type="match status" value="1"/>
</dbReference>
<evidence type="ECO:0000256" key="7">
    <source>
        <dbReference type="ARBA" id="ARBA00023170"/>
    </source>
</evidence>
<dbReference type="EMBL" id="CAIIXF020000009">
    <property type="protein sequence ID" value="CAH1793706.1"/>
    <property type="molecule type" value="Genomic_DNA"/>
</dbReference>
<dbReference type="Pfam" id="PF00003">
    <property type="entry name" value="7tm_3"/>
    <property type="match status" value="1"/>
</dbReference>
<protein>
    <recommendedName>
        <fullName evidence="12">G-protein coupled receptors family 3 profile domain-containing protein</fullName>
    </recommendedName>
</protein>
<evidence type="ECO:0000256" key="6">
    <source>
        <dbReference type="ARBA" id="ARBA00023136"/>
    </source>
</evidence>
<evidence type="ECO:0000256" key="11">
    <source>
        <dbReference type="SAM" id="Phobius"/>
    </source>
</evidence>
<gene>
    <name evidence="13" type="ORF">OFUS_LOCUS18525</name>
</gene>
<evidence type="ECO:0000256" key="5">
    <source>
        <dbReference type="ARBA" id="ARBA00023040"/>
    </source>
</evidence>
<dbReference type="GO" id="GO:0004930">
    <property type="term" value="F:G protein-coupled receptor activity"/>
    <property type="evidence" value="ECO:0007669"/>
    <property type="project" value="UniProtKB-KW"/>
</dbReference>
<dbReference type="Gene3D" id="2.10.50.30">
    <property type="entry name" value="GPCR, family 3, nine cysteines domain"/>
    <property type="match status" value="1"/>
</dbReference>
<dbReference type="GO" id="GO:0005886">
    <property type="term" value="C:plasma membrane"/>
    <property type="evidence" value="ECO:0007669"/>
    <property type="project" value="UniProtKB-SubCell"/>
</dbReference>
<dbReference type="Pfam" id="PF01094">
    <property type="entry name" value="ANF_receptor"/>
    <property type="match status" value="1"/>
</dbReference>
<dbReference type="PROSITE" id="PS50259">
    <property type="entry name" value="G_PROTEIN_RECEP_F3_4"/>
    <property type="match status" value="1"/>
</dbReference>
<dbReference type="PRINTS" id="PR00248">
    <property type="entry name" value="GPCRMGR"/>
</dbReference>
<accession>A0A8S4PJ26</accession>
<dbReference type="Pfam" id="PF07562">
    <property type="entry name" value="NCD3G"/>
    <property type="match status" value="1"/>
</dbReference>
<keyword evidence="8" id="KW-0325">Glycoprotein</keyword>
<name>A0A8S4PJ26_OWEFU</name>
<organism evidence="13 14">
    <name type="scientific">Owenia fusiformis</name>
    <name type="common">Polychaete worm</name>
    <dbReference type="NCBI Taxonomy" id="6347"/>
    <lineage>
        <taxon>Eukaryota</taxon>
        <taxon>Metazoa</taxon>
        <taxon>Spiralia</taxon>
        <taxon>Lophotrochozoa</taxon>
        <taxon>Annelida</taxon>
        <taxon>Polychaeta</taxon>
        <taxon>Sedentaria</taxon>
        <taxon>Canalipalpata</taxon>
        <taxon>Sabellida</taxon>
        <taxon>Oweniida</taxon>
        <taxon>Oweniidae</taxon>
        <taxon>Owenia</taxon>
    </lineage>
</organism>
<dbReference type="FunFam" id="3.40.50.2300:FF:000145">
    <property type="entry name" value="Glutamate receptor, metabotropic"/>
    <property type="match status" value="1"/>
</dbReference>
<dbReference type="SUPFAM" id="SSF53822">
    <property type="entry name" value="Periplasmic binding protein-like I"/>
    <property type="match status" value="1"/>
</dbReference>
<feature type="transmembrane region" description="Helical" evidence="11">
    <location>
        <begin position="727"/>
        <end position="749"/>
    </location>
</feature>
<evidence type="ECO:0000256" key="3">
    <source>
        <dbReference type="ARBA" id="ARBA00022692"/>
    </source>
</evidence>
<keyword evidence="14" id="KW-1185">Reference proteome</keyword>
<dbReference type="InterPro" id="IPR001828">
    <property type="entry name" value="ANF_lig-bd_rcpt"/>
</dbReference>
<evidence type="ECO:0000256" key="9">
    <source>
        <dbReference type="ARBA" id="ARBA00023224"/>
    </source>
</evidence>
<feature type="transmembrane region" description="Helical" evidence="11">
    <location>
        <begin position="568"/>
        <end position="591"/>
    </location>
</feature>
<feature type="region of interest" description="Disordered" evidence="10">
    <location>
        <begin position="839"/>
        <end position="864"/>
    </location>
</feature>